<protein>
    <recommendedName>
        <fullName evidence="3">Lipoprotein</fullName>
    </recommendedName>
</protein>
<evidence type="ECO:0008006" key="3">
    <source>
        <dbReference type="Google" id="ProtNLM"/>
    </source>
</evidence>
<evidence type="ECO:0000313" key="1">
    <source>
        <dbReference type="EMBL" id="MBT2186276.1"/>
    </source>
</evidence>
<gene>
    <name evidence="1" type="ORF">KK488_04880</name>
</gene>
<dbReference type="EMBL" id="JAHGAW010000003">
    <property type="protein sequence ID" value="MBT2186276.1"/>
    <property type="molecule type" value="Genomic_DNA"/>
</dbReference>
<evidence type="ECO:0000313" key="2">
    <source>
        <dbReference type="Proteomes" id="UP001138757"/>
    </source>
</evidence>
<keyword evidence="2" id="KW-1185">Reference proteome</keyword>
<dbReference type="PROSITE" id="PS51257">
    <property type="entry name" value="PROKAR_LIPOPROTEIN"/>
    <property type="match status" value="1"/>
</dbReference>
<accession>A0A9X1DAB5</accession>
<reference evidence="1" key="1">
    <citation type="submission" date="2021-05" db="EMBL/GenBank/DDBJ databases">
        <title>Genome of Sphingobium sp. strain.</title>
        <authorList>
            <person name="Fan R."/>
        </authorList>
    </citation>
    <scope>NUCLEOTIDE SEQUENCE</scope>
    <source>
        <strain evidence="1">H33</strain>
    </source>
</reference>
<dbReference type="RefSeq" id="WP_214622033.1">
    <property type="nucleotide sequence ID" value="NZ_JAHGAW010000003.1"/>
</dbReference>
<name>A0A9X1DAB5_9SPHN</name>
<proteinExistence type="predicted"/>
<dbReference type="AlphaFoldDB" id="A0A9X1DAB5"/>
<sequence>MKRIILPLGLLGLAACTQGAPTEPQLGVREAKDLERLLAGKVAGAPVSCISSYDSSKLQVLGDNILVYRVNKDLLYRNNLQGSCHGLAQGDTLVMNRLDASQYCRGDIAHVVNLTSGSMTGSCALGDFIPYKTAGK</sequence>
<comment type="caution">
    <text evidence="1">The sequence shown here is derived from an EMBL/GenBank/DDBJ whole genome shotgun (WGS) entry which is preliminary data.</text>
</comment>
<dbReference type="Proteomes" id="UP001138757">
    <property type="component" value="Unassembled WGS sequence"/>
</dbReference>
<organism evidence="1 2">
    <name type="scientific">Sphingobium nicotianae</name>
    <dbReference type="NCBI Taxonomy" id="2782607"/>
    <lineage>
        <taxon>Bacteria</taxon>
        <taxon>Pseudomonadati</taxon>
        <taxon>Pseudomonadota</taxon>
        <taxon>Alphaproteobacteria</taxon>
        <taxon>Sphingomonadales</taxon>
        <taxon>Sphingomonadaceae</taxon>
        <taxon>Sphingobium</taxon>
    </lineage>
</organism>